<evidence type="ECO:0000256" key="14">
    <source>
        <dbReference type="ARBA" id="ARBA00023136"/>
    </source>
</evidence>
<accession>A0A2K9NVK3</accession>
<dbReference type="InterPro" id="IPR003594">
    <property type="entry name" value="HATPase_dom"/>
</dbReference>
<keyword evidence="7" id="KW-0808">Transferase</keyword>
<dbReference type="NCBIfam" id="TIGR00229">
    <property type="entry name" value="sensory_box"/>
    <property type="match status" value="1"/>
</dbReference>
<dbReference type="AlphaFoldDB" id="A0A2K9NVK3"/>
<dbReference type="Gene3D" id="1.10.287.130">
    <property type="match status" value="1"/>
</dbReference>
<dbReference type="SUPFAM" id="SSF47384">
    <property type="entry name" value="Homodimeric domain of signal transducing histidine kinase"/>
    <property type="match status" value="1"/>
</dbReference>
<evidence type="ECO:0000256" key="8">
    <source>
        <dbReference type="ARBA" id="ARBA00022692"/>
    </source>
</evidence>
<evidence type="ECO:0000256" key="2">
    <source>
        <dbReference type="ARBA" id="ARBA00004141"/>
    </source>
</evidence>
<dbReference type="Pfam" id="PF01590">
    <property type="entry name" value="GAF"/>
    <property type="match status" value="1"/>
</dbReference>
<dbReference type="InterPro" id="IPR025201">
    <property type="entry name" value="KdpD_TM"/>
</dbReference>
<dbReference type="RefSeq" id="WP_102244840.1">
    <property type="nucleotide sequence ID" value="NZ_CP025704.1"/>
</dbReference>
<dbReference type="SUPFAM" id="SSF55785">
    <property type="entry name" value="PYP-like sensor domain (PAS domain)"/>
    <property type="match status" value="1"/>
</dbReference>
<dbReference type="FunFam" id="3.30.565.10:FF:000023">
    <property type="entry name" value="PAS domain-containing sensor histidine kinase"/>
    <property type="match status" value="1"/>
</dbReference>
<evidence type="ECO:0000256" key="3">
    <source>
        <dbReference type="ARBA" id="ARBA00004236"/>
    </source>
</evidence>
<proteinExistence type="predicted"/>
<dbReference type="KEGG" id="bsto:C0V70_15840"/>
<dbReference type="InterPro" id="IPR003018">
    <property type="entry name" value="GAF"/>
</dbReference>
<keyword evidence="14" id="KW-0472">Membrane</keyword>
<dbReference type="InterPro" id="IPR003661">
    <property type="entry name" value="HisK_dim/P_dom"/>
</dbReference>
<keyword evidence="11" id="KW-0067">ATP-binding</keyword>
<keyword evidence="10" id="KW-0418">Kinase</keyword>
<evidence type="ECO:0000256" key="1">
    <source>
        <dbReference type="ARBA" id="ARBA00000085"/>
    </source>
</evidence>
<dbReference type="Pfam" id="PF02518">
    <property type="entry name" value="HATPase_c"/>
    <property type="match status" value="1"/>
</dbReference>
<dbReference type="SUPFAM" id="SSF55874">
    <property type="entry name" value="ATPase domain of HSP90 chaperone/DNA topoisomerase II/histidine kinase"/>
    <property type="match status" value="1"/>
</dbReference>
<keyword evidence="13" id="KW-0902">Two-component regulatory system</keyword>
<evidence type="ECO:0000313" key="15">
    <source>
        <dbReference type="EMBL" id="AUN99549.1"/>
    </source>
</evidence>
<protein>
    <recommendedName>
        <fullName evidence="4">histidine kinase</fullName>
        <ecNumber evidence="4">2.7.13.3</ecNumber>
    </recommendedName>
</protein>
<dbReference type="Pfam" id="PF00512">
    <property type="entry name" value="HisKA"/>
    <property type="match status" value="1"/>
</dbReference>
<dbReference type="PROSITE" id="PS50112">
    <property type="entry name" value="PAS"/>
    <property type="match status" value="1"/>
</dbReference>
<dbReference type="Pfam" id="PF08448">
    <property type="entry name" value="PAS_4"/>
    <property type="match status" value="1"/>
</dbReference>
<keyword evidence="12" id="KW-1133">Transmembrane helix</keyword>
<evidence type="ECO:0000256" key="13">
    <source>
        <dbReference type="ARBA" id="ARBA00023012"/>
    </source>
</evidence>
<dbReference type="PROSITE" id="PS50109">
    <property type="entry name" value="HIS_KIN"/>
    <property type="match status" value="1"/>
</dbReference>
<dbReference type="Pfam" id="PF13493">
    <property type="entry name" value="DUF4118"/>
    <property type="match status" value="1"/>
</dbReference>
<evidence type="ECO:0000313" key="16">
    <source>
        <dbReference type="Proteomes" id="UP000235584"/>
    </source>
</evidence>
<dbReference type="Gene3D" id="3.30.450.40">
    <property type="match status" value="1"/>
</dbReference>
<gene>
    <name evidence="15" type="ORF">C0V70_15840</name>
</gene>
<dbReference type="PANTHER" id="PTHR42878:SF7">
    <property type="entry name" value="SENSOR HISTIDINE KINASE GLRK"/>
    <property type="match status" value="1"/>
</dbReference>
<evidence type="ECO:0000256" key="12">
    <source>
        <dbReference type="ARBA" id="ARBA00022989"/>
    </source>
</evidence>
<reference evidence="15 16" key="1">
    <citation type="submission" date="2018-01" db="EMBL/GenBank/DDBJ databases">
        <title>Complete genome sequence of Bacteriovorax stolpii DSM12778.</title>
        <authorList>
            <person name="Tang B."/>
            <person name="Chang J."/>
        </authorList>
    </citation>
    <scope>NUCLEOTIDE SEQUENCE [LARGE SCALE GENOMIC DNA]</scope>
    <source>
        <strain evidence="15 16">DSM 12778</strain>
    </source>
</reference>
<dbReference type="CDD" id="cd00075">
    <property type="entry name" value="HATPase"/>
    <property type="match status" value="1"/>
</dbReference>
<dbReference type="GO" id="GO:0005886">
    <property type="term" value="C:plasma membrane"/>
    <property type="evidence" value="ECO:0007669"/>
    <property type="project" value="UniProtKB-SubCell"/>
</dbReference>
<dbReference type="InterPro" id="IPR029016">
    <property type="entry name" value="GAF-like_dom_sf"/>
</dbReference>
<dbReference type="Proteomes" id="UP000235584">
    <property type="component" value="Chromosome"/>
</dbReference>
<keyword evidence="5" id="KW-1003">Cell membrane</keyword>
<dbReference type="Gene3D" id="3.30.565.10">
    <property type="entry name" value="Histidine kinase-like ATPase, C-terminal domain"/>
    <property type="match status" value="1"/>
</dbReference>
<dbReference type="InterPro" id="IPR038318">
    <property type="entry name" value="KdpD_sf"/>
</dbReference>
<keyword evidence="8" id="KW-0812">Transmembrane</keyword>
<dbReference type="CDD" id="cd00082">
    <property type="entry name" value="HisKA"/>
    <property type="match status" value="1"/>
</dbReference>
<evidence type="ECO:0000256" key="6">
    <source>
        <dbReference type="ARBA" id="ARBA00022553"/>
    </source>
</evidence>
<dbReference type="SUPFAM" id="SSF55781">
    <property type="entry name" value="GAF domain-like"/>
    <property type="match status" value="1"/>
</dbReference>
<dbReference type="PRINTS" id="PR00344">
    <property type="entry name" value="BCTRLSENSOR"/>
</dbReference>
<dbReference type="SMART" id="SM00388">
    <property type="entry name" value="HisKA"/>
    <property type="match status" value="1"/>
</dbReference>
<sequence>MKKLLTNKVFKDALLAITLPLIALFLQYSLESINNSREWLFFYPAIFITAWRRGSRPGYIATIFCGLLAVYFLIPPAFSFKLVSYASTLEILIFSFMGISTSFLMGKIHARYSSMSAHSEELERSTEYLSSLLENIPLMVFVKDAKDLRFIRFNKAGEELLGFSRSELIGKSDFDFFPKEQAEFFISKDRDVLAAKRVVDIKEEMIQTRNQGTRILHTKKIPLYGPNGEAQYLLGVSEDITEKKKQEEEILRMIKEEAVLKERELSTAREIFLAKVSTLLSASLDYHETLKLLADLSVTALGDWCTISIINEKGEFERATGAHVDKNKQVLLEEYLEKYPPDKRVVSVTTETSYYNPQILDSQLKSMIKDQRQYELLMELGSNSSMIVPIKARGKVRGSLAFIAGKNKPNFSAQDLALAEDLGRRAGIAIENALLYSSSQDAIRARDEFVSIASHELKTPITSLKMQLQMMLRGVNPERGLTPPPEKLMKALVNSSNQVDRLTLLIEDLLDVTRIARGKLTYHFEEVNLSKLVREVLERFSEEIQFSKCELTFDLEDSVMVYCDRYRIEQVTVNLLSNAIKYGANQPIHAIVKHEAGKAILMIQDKGMGIPKDMQTKIFERFERAISSTNISGLGLGLYISKQIIDAHQGTIEVESELGKGSTFKVSLPTGL</sequence>
<dbReference type="GO" id="GO:0007234">
    <property type="term" value="P:osmosensory signaling via phosphorelay pathway"/>
    <property type="evidence" value="ECO:0007669"/>
    <property type="project" value="TreeGrafter"/>
</dbReference>
<dbReference type="InterPro" id="IPR036097">
    <property type="entry name" value="HisK_dim/P_sf"/>
</dbReference>
<dbReference type="GO" id="GO:0005524">
    <property type="term" value="F:ATP binding"/>
    <property type="evidence" value="ECO:0007669"/>
    <property type="project" value="UniProtKB-KW"/>
</dbReference>
<dbReference type="InterPro" id="IPR036890">
    <property type="entry name" value="HATPase_C_sf"/>
</dbReference>
<keyword evidence="9" id="KW-0547">Nucleotide-binding</keyword>
<dbReference type="SMART" id="SM00065">
    <property type="entry name" value="GAF"/>
    <property type="match status" value="1"/>
</dbReference>
<dbReference type="PANTHER" id="PTHR42878">
    <property type="entry name" value="TWO-COMPONENT HISTIDINE KINASE"/>
    <property type="match status" value="1"/>
</dbReference>
<dbReference type="GO" id="GO:0030295">
    <property type="term" value="F:protein kinase activator activity"/>
    <property type="evidence" value="ECO:0007669"/>
    <property type="project" value="TreeGrafter"/>
</dbReference>
<dbReference type="InterPro" id="IPR004358">
    <property type="entry name" value="Sig_transdc_His_kin-like_C"/>
</dbReference>
<evidence type="ECO:0000256" key="7">
    <source>
        <dbReference type="ARBA" id="ARBA00022679"/>
    </source>
</evidence>
<dbReference type="PROSITE" id="PS50113">
    <property type="entry name" value="PAC"/>
    <property type="match status" value="1"/>
</dbReference>
<comment type="catalytic activity">
    <reaction evidence="1">
        <text>ATP + protein L-histidine = ADP + protein N-phospho-L-histidine.</text>
        <dbReference type="EC" id="2.7.13.3"/>
    </reaction>
</comment>
<dbReference type="Gene3D" id="1.20.120.620">
    <property type="entry name" value="Backbone structure of the membrane domain of e. Coli histidine kinase receptor kdpd"/>
    <property type="match status" value="1"/>
</dbReference>
<name>A0A2K9NVK3_BACTC</name>
<dbReference type="CDD" id="cd00130">
    <property type="entry name" value="PAS"/>
    <property type="match status" value="1"/>
</dbReference>
<keyword evidence="16" id="KW-1185">Reference proteome</keyword>
<evidence type="ECO:0000256" key="5">
    <source>
        <dbReference type="ARBA" id="ARBA00022475"/>
    </source>
</evidence>
<dbReference type="InterPro" id="IPR035965">
    <property type="entry name" value="PAS-like_dom_sf"/>
</dbReference>
<keyword evidence="6" id="KW-0597">Phosphoprotein</keyword>
<dbReference type="SMART" id="SM00387">
    <property type="entry name" value="HATPase_c"/>
    <property type="match status" value="1"/>
</dbReference>
<evidence type="ECO:0000256" key="9">
    <source>
        <dbReference type="ARBA" id="ARBA00022741"/>
    </source>
</evidence>
<evidence type="ECO:0000256" key="4">
    <source>
        <dbReference type="ARBA" id="ARBA00012438"/>
    </source>
</evidence>
<dbReference type="InterPro" id="IPR013656">
    <property type="entry name" value="PAS_4"/>
</dbReference>
<organism evidence="15 16">
    <name type="scientific">Bacteriovorax stolpii</name>
    <name type="common">Bdellovibrio stolpii</name>
    <dbReference type="NCBI Taxonomy" id="960"/>
    <lineage>
        <taxon>Bacteria</taxon>
        <taxon>Pseudomonadati</taxon>
        <taxon>Bdellovibrionota</taxon>
        <taxon>Bacteriovoracia</taxon>
        <taxon>Bacteriovoracales</taxon>
        <taxon>Bacteriovoracaceae</taxon>
        <taxon>Bacteriovorax</taxon>
    </lineage>
</organism>
<dbReference type="SMART" id="SM00091">
    <property type="entry name" value="PAS"/>
    <property type="match status" value="1"/>
</dbReference>
<evidence type="ECO:0000256" key="10">
    <source>
        <dbReference type="ARBA" id="ARBA00022777"/>
    </source>
</evidence>
<dbReference type="InterPro" id="IPR000700">
    <property type="entry name" value="PAS-assoc_C"/>
</dbReference>
<dbReference type="EMBL" id="CP025704">
    <property type="protein sequence ID" value="AUN99549.1"/>
    <property type="molecule type" value="Genomic_DNA"/>
</dbReference>
<dbReference type="Gene3D" id="3.30.450.20">
    <property type="entry name" value="PAS domain"/>
    <property type="match status" value="1"/>
</dbReference>
<dbReference type="InterPro" id="IPR000014">
    <property type="entry name" value="PAS"/>
</dbReference>
<dbReference type="InterPro" id="IPR005467">
    <property type="entry name" value="His_kinase_dom"/>
</dbReference>
<dbReference type="EC" id="2.7.13.3" evidence="4"/>
<dbReference type="InterPro" id="IPR050351">
    <property type="entry name" value="BphY/WalK/GraS-like"/>
</dbReference>
<comment type="subcellular location">
    <subcellularLocation>
        <location evidence="3">Cell membrane</location>
    </subcellularLocation>
    <subcellularLocation>
        <location evidence="2">Membrane</location>
        <topology evidence="2">Multi-pass membrane protein</topology>
    </subcellularLocation>
</comment>
<evidence type="ECO:0000256" key="11">
    <source>
        <dbReference type="ARBA" id="ARBA00022840"/>
    </source>
</evidence>
<dbReference type="GO" id="GO:0000156">
    <property type="term" value="F:phosphorelay response regulator activity"/>
    <property type="evidence" value="ECO:0007669"/>
    <property type="project" value="TreeGrafter"/>
</dbReference>
<dbReference type="GO" id="GO:0000155">
    <property type="term" value="F:phosphorelay sensor kinase activity"/>
    <property type="evidence" value="ECO:0007669"/>
    <property type="project" value="InterPro"/>
</dbReference>